<comment type="cofactor">
    <cofactor evidence="1">
        <name>thiamine diphosphate</name>
        <dbReference type="ChEBI" id="CHEBI:58937"/>
    </cofactor>
</comment>
<dbReference type="SMART" id="SM00861">
    <property type="entry name" value="Transket_pyr"/>
    <property type="match status" value="1"/>
</dbReference>
<feature type="domain" description="Transketolase-like pyrimidine-binding" evidence="4">
    <location>
        <begin position="6"/>
        <end position="181"/>
    </location>
</feature>
<dbReference type="AlphaFoldDB" id="A0A269THI4"/>
<dbReference type="Proteomes" id="UP000216943">
    <property type="component" value="Unassembled WGS sequence"/>
</dbReference>
<protein>
    <submittedName>
        <fullName evidence="5">Alpha-ketoacid dehydrogenase subunit beta</fullName>
    </submittedName>
</protein>
<comment type="caution">
    <text evidence="5">The sequence shown here is derived from an EMBL/GenBank/DDBJ whole genome shotgun (WGS) entry which is preliminary data.</text>
</comment>
<dbReference type="PANTHER" id="PTHR43257:SF2">
    <property type="entry name" value="PYRUVATE DEHYDROGENASE E1 COMPONENT SUBUNIT BETA"/>
    <property type="match status" value="1"/>
</dbReference>
<reference evidence="6" key="1">
    <citation type="submission" date="2017-08" db="EMBL/GenBank/DDBJ databases">
        <authorList>
            <person name="Alvarez-Ponce D."/>
            <person name="Weitzman C.L."/>
            <person name="Tillett R.L."/>
            <person name="Sandmeier F.C."/>
            <person name="Tracy C.R."/>
        </authorList>
    </citation>
    <scope>NUCLEOTIDE SEQUENCE [LARGE SCALE GENOMIC DNA]</scope>
    <source>
        <strain evidence="6">723</strain>
    </source>
</reference>
<dbReference type="FunFam" id="3.40.50.970:FF:000001">
    <property type="entry name" value="Pyruvate dehydrogenase E1 beta subunit"/>
    <property type="match status" value="1"/>
</dbReference>
<evidence type="ECO:0000259" key="4">
    <source>
        <dbReference type="SMART" id="SM00861"/>
    </source>
</evidence>
<evidence type="ECO:0000256" key="2">
    <source>
        <dbReference type="ARBA" id="ARBA00023002"/>
    </source>
</evidence>
<gene>
    <name evidence="5" type="ORF">CJJ23_04690</name>
</gene>
<keyword evidence="2" id="KW-0560">Oxidoreductase</keyword>
<organism evidence="5 6">
    <name type="scientific">Mycoplasmopsis agassizii</name>
    <dbReference type="NCBI Taxonomy" id="33922"/>
    <lineage>
        <taxon>Bacteria</taxon>
        <taxon>Bacillati</taxon>
        <taxon>Mycoplasmatota</taxon>
        <taxon>Mycoplasmoidales</taxon>
        <taxon>Metamycoplasmataceae</taxon>
        <taxon>Mycoplasmopsis</taxon>
    </lineage>
</organism>
<dbReference type="Pfam" id="PF02780">
    <property type="entry name" value="Transketolase_C"/>
    <property type="match status" value="1"/>
</dbReference>
<dbReference type="PANTHER" id="PTHR43257">
    <property type="entry name" value="PYRUVATE DEHYDROGENASE E1 COMPONENT BETA SUBUNIT"/>
    <property type="match status" value="1"/>
</dbReference>
<dbReference type="InterPro" id="IPR033248">
    <property type="entry name" value="Transketolase_C"/>
</dbReference>
<dbReference type="Gene3D" id="3.40.50.920">
    <property type="match status" value="1"/>
</dbReference>
<dbReference type="InterPro" id="IPR029061">
    <property type="entry name" value="THDP-binding"/>
</dbReference>
<proteinExistence type="predicted"/>
<dbReference type="SUPFAM" id="SSF52518">
    <property type="entry name" value="Thiamin diphosphate-binding fold (THDP-binding)"/>
    <property type="match status" value="1"/>
</dbReference>
<evidence type="ECO:0000313" key="6">
    <source>
        <dbReference type="Proteomes" id="UP000216943"/>
    </source>
</evidence>
<dbReference type="SUPFAM" id="SSF52922">
    <property type="entry name" value="TK C-terminal domain-like"/>
    <property type="match status" value="1"/>
</dbReference>
<evidence type="ECO:0000313" key="5">
    <source>
        <dbReference type="EMBL" id="PAK20922.1"/>
    </source>
</evidence>
<dbReference type="OrthoDB" id="8732661at2"/>
<name>A0A269THI4_9BACT</name>
<dbReference type="GO" id="GO:0016491">
    <property type="term" value="F:oxidoreductase activity"/>
    <property type="evidence" value="ECO:0007669"/>
    <property type="project" value="UniProtKB-KW"/>
</dbReference>
<keyword evidence="3" id="KW-0786">Thiamine pyrophosphate</keyword>
<dbReference type="InterPro" id="IPR009014">
    <property type="entry name" value="Transketo_C/PFOR_II"/>
</dbReference>
<dbReference type="InterPro" id="IPR005475">
    <property type="entry name" value="Transketolase-like_Pyr-bd"/>
</dbReference>
<evidence type="ECO:0000256" key="1">
    <source>
        <dbReference type="ARBA" id="ARBA00001964"/>
    </source>
</evidence>
<dbReference type="CDD" id="cd07036">
    <property type="entry name" value="TPP_PYR_E1-PDHc-beta_like"/>
    <property type="match status" value="1"/>
</dbReference>
<accession>A0A269THI4</accession>
<dbReference type="Pfam" id="PF02779">
    <property type="entry name" value="Transket_pyr"/>
    <property type="match status" value="1"/>
</dbReference>
<evidence type="ECO:0000256" key="3">
    <source>
        <dbReference type="ARBA" id="ARBA00023052"/>
    </source>
</evidence>
<dbReference type="RefSeq" id="WP_095335185.1">
    <property type="nucleotide sequence ID" value="NZ_NQNY01000019.1"/>
</dbReference>
<dbReference type="EMBL" id="NQNY01000019">
    <property type="protein sequence ID" value="PAK20922.1"/>
    <property type="molecule type" value="Genomic_DNA"/>
</dbReference>
<dbReference type="Gene3D" id="3.40.50.970">
    <property type="match status" value="1"/>
</dbReference>
<sequence length="330" mass="36467">MAKKSMNNIEALTNGIEIMMEKDPKVVLYGQDAGFEGGVFRATQGLQAKFGTDRVWDSPISEAAQAGVAVGLGIYGYKAIVEIQFSGFSMQSMAQMFTNAARYRNRSRGRYSVPMVLRMPVGGQVRALEHHSEALEGLYSHIPGLKVVMPSNPIDMKGLIIAAIEDPDPVVFMEHKHLYRSFKQDVEEGYYKVEIGKAAKVSEGEDVTIVSYGFMLHATIEALQKLDAQGKAPSAEVIDLRTISPWDRETVLESVRKTGRLIVVSEAVKSYSVAAEIIATVNEEAFMDMKAPGYRISAYDVTVPLPRLEKLASPTVDRIAAEILDYMEKY</sequence>
<dbReference type="FunFam" id="3.40.50.920:FF:000001">
    <property type="entry name" value="Pyruvate dehydrogenase E1 beta subunit"/>
    <property type="match status" value="1"/>
</dbReference>